<sequence>MSDAVNFIISKVGKFNDWENREIFFAFREEMFSMYDALTKEEQEEVDESMVMEHMAMIYSCYVSN</sequence>
<name>A0ABR7HCU9_9FIRM</name>
<accession>A0ABR7HCU9</accession>
<gene>
    <name evidence="1" type="ORF">H8S75_23940</name>
</gene>
<reference evidence="1 2" key="1">
    <citation type="submission" date="2020-08" db="EMBL/GenBank/DDBJ databases">
        <title>Genome public.</title>
        <authorList>
            <person name="Liu C."/>
            <person name="Sun Q."/>
        </authorList>
    </citation>
    <scope>NUCLEOTIDE SEQUENCE [LARGE SCALE GENOMIC DNA]</scope>
    <source>
        <strain evidence="1 2">NSJ-66</strain>
    </source>
</reference>
<protein>
    <submittedName>
        <fullName evidence="1">Uncharacterized protein</fullName>
    </submittedName>
</protein>
<organism evidence="1 2">
    <name type="scientific">Hungatella hominis</name>
    <dbReference type="NCBI Taxonomy" id="2763050"/>
    <lineage>
        <taxon>Bacteria</taxon>
        <taxon>Bacillati</taxon>
        <taxon>Bacillota</taxon>
        <taxon>Clostridia</taxon>
        <taxon>Lachnospirales</taxon>
        <taxon>Lachnospiraceae</taxon>
        <taxon>Hungatella</taxon>
    </lineage>
</organism>
<keyword evidence="2" id="KW-1185">Reference proteome</keyword>
<evidence type="ECO:0000313" key="1">
    <source>
        <dbReference type="EMBL" id="MBC5710993.1"/>
    </source>
</evidence>
<comment type="caution">
    <text evidence="1">The sequence shown here is derived from an EMBL/GenBank/DDBJ whole genome shotgun (WGS) entry which is preliminary data.</text>
</comment>
<dbReference type="Proteomes" id="UP000634672">
    <property type="component" value="Unassembled WGS sequence"/>
</dbReference>
<dbReference type="EMBL" id="JACOPB010000014">
    <property type="protein sequence ID" value="MBC5710993.1"/>
    <property type="molecule type" value="Genomic_DNA"/>
</dbReference>
<proteinExistence type="predicted"/>
<evidence type="ECO:0000313" key="2">
    <source>
        <dbReference type="Proteomes" id="UP000634672"/>
    </source>
</evidence>
<dbReference type="RefSeq" id="WP_187023689.1">
    <property type="nucleotide sequence ID" value="NZ_JACOPB010000014.1"/>
</dbReference>